<feature type="compositionally biased region" description="Low complexity" evidence="1">
    <location>
        <begin position="268"/>
        <end position="279"/>
    </location>
</feature>
<gene>
    <name evidence="2" type="ORF">PVAP13_4KG220415</name>
</gene>
<feature type="compositionally biased region" description="Basic and acidic residues" evidence="1">
    <location>
        <begin position="343"/>
        <end position="354"/>
    </location>
</feature>
<evidence type="ECO:0000313" key="2">
    <source>
        <dbReference type="EMBL" id="KAG2610889.1"/>
    </source>
</evidence>
<accession>A0A8T0TSR4</accession>
<feature type="region of interest" description="Disordered" evidence="1">
    <location>
        <begin position="238"/>
        <end position="354"/>
    </location>
</feature>
<feature type="region of interest" description="Disordered" evidence="1">
    <location>
        <begin position="190"/>
        <end position="221"/>
    </location>
</feature>
<protein>
    <submittedName>
        <fullName evidence="2">Uncharacterized protein</fullName>
    </submittedName>
</protein>
<dbReference type="AlphaFoldDB" id="A0A8T0TSR4"/>
<feature type="compositionally biased region" description="Low complexity" evidence="1">
    <location>
        <begin position="318"/>
        <end position="330"/>
    </location>
</feature>
<keyword evidence="3" id="KW-1185">Reference proteome</keyword>
<comment type="caution">
    <text evidence="2">The sequence shown here is derived from an EMBL/GenBank/DDBJ whole genome shotgun (WGS) entry which is preliminary data.</text>
</comment>
<feature type="region of interest" description="Disordered" evidence="1">
    <location>
        <begin position="137"/>
        <end position="160"/>
    </location>
</feature>
<dbReference type="Proteomes" id="UP000823388">
    <property type="component" value="Chromosome 4K"/>
</dbReference>
<evidence type="ECO:0000256" key="1">
    <source>
        <dbReference type="SAM" id="MobiDB-lite"/>
    </source>
</evidence>
<evidence type="ECO:0000313" key="3">
    <source>
        <dbReference type="Proteomes" id="UP000823388"/>
    </source>
</evidence>
<dbReference type="EMBL" id="CM029043">
    <property type="protein sequence ID" value="KAG2610889.1"/>
    <property type="molecule type" value="Genomic_DNA"/>
</dbReference>
<feature type="compositionally biased region" description="Gly residues" evidence="1">
    <location>
        <begin position="243"/>
        <end position="267"/>
    </location>
</feature>
<organism evidence="2 3">
    <name type="scientific">Panicum virgatum</name>
    <name type="common">Blackwell switchgrass</name>
    <dbReference type="NCBI Taxonomy" id="38727"/>
    <lineage>
        <taxon>Eukaryota</taxon>
        <taxon>Viridiplantae</taxon>
        <taxon>Streptophyta</taxon>
        <taxon>Embryophyta</taxon>
        <taxon>Tracheophyta</taxon>
        <taxon>Spermatophyta</taxon>
        <taxon>Magnoliopsida</taxon>
        <taxon>Liliopsida</taxon>
        <taxon>Poales</taxon>
        <taxon>Poaceae</taxon>
        <taxon>PACMAD clade</taxon>
        <taxon>Panicoideae</taxon>
        <taxon>Panicodae</taxon>
        <taxon>Paniceae</taxon>
        <taxon>Panicinae</taxon>
        <taxon>Panicum</taxon>
        <taxon>Panicum sect. Hiantes</taxon>
    </lineage>
</organism>
<sequence>MEEGVLRTLEARGRRSFSPPILYFWIRPCSLLLSGSSAHHVSSSSTKLKREKTARITPKGQQLQPSLNTFGIPVLRPSGLRVTWALPASGEPAWTSVFRPAKPMWASVTGVGFSPQHAPLRPDELATSCRLRPRRRAGAALTLGGPGEIPRAPSRRRPRDPVASLPAVLLLAAARLHCVGADPTEVVTATGRNSDGRIPRWRQMGSTADGLGGGSTATSSFRSAPVVASARARRAGSSYCRAGSGGDGAGSGSGALGSGLPGGGTSGGTTAAAARGWARAARRRAPPPLCPAAHGGGSPARGHAWAQLAMPRGGGGSLARSRSSAPAPGGDSPALANAWEGRGILREEGREDGS</sequence>
<reference evidence="2" key="1">
    <citation type="submission" date="2020-05" db="EMBL/GenBank/DDBJ databases">
        <title>WGS assembly of Panicum virgatum.</title>
        <authorList>
            <person name="Lovell J.T."/>
            <person name="Jenkins J."/>
            <person name="Shu S."/>
            <person name="Juenger T.E."/>
            <person name="Schmutz J."/>
        </authorList>
    </citation>
    <scope>NUCLEOTIDE SEQUENCE</scope>
    <source>
        <strain evidence="2">AP13</strain>
    </source>
</reference>
<proteinExistence type="predicted"/>
<name>A0A8T0TSR4_PANVG</name>